<feature type="compositionally biased region" description="Low complexity" evidence="5">
    <location>
        <begin position="382"/>
        <end position="396"/>
    </location>
</feature>
<dbReference type="SMART" id="SM00228">
    <property type="entry name" value="PDZ"/>
    <property type="match status" value="10"/>
</dbReference>
<feature type="compositionally biased region" description="Low complexity" evidence="5">
    <location>
        <begin position="1320"/>
        <end position="1334"/>
    </location>
</feature>
<dbReference type="CDD" id="cd06670">
    <property type="entry name" value="PDZ6_MUPP1-like"/>
    <property type="match status" value="1"/>
</dbReference>
<evidence type="ECO:0000313" key="9">
    <source>
        <dbReference type="WBParaSite" id="PgR011_g058_t04"/>
    </source>
</evidence>
<organism evidence="7 10">
    <name type="scientific">Parascaris univalens</name>
    <name type="common">Nematode worm</name>
    <dbReference type="NCBI Taxonomy" id="6257"/>
    <lineage>
        <taxon>Eukaryota</taxon>
        <taxon>Metazoa</taxon>
        <taxon>Ecdysozoa</taxon>
        <taxon>Nematoda</taxon>
        <taxon>Chromadorea</taxon>
        <taxon>Rhabditida</taxon>
        <taxon>Spirurina</taxon>
        <taxon>Ascaridomorpha</taxon>
        <taxon>Ascaridoidea</taxon>
        <taxon>Ascarididae</taxon>
        <taxon>Parascaris</taxon>
    </lineage>
</organism>
<feature type="domain" description="PDZ" evidence="6">
    <location>
        <begin position="1909"/>
        <end position="1992"/>
    </location>
</feature>
<evidence type="ECO:0000256" key="1">
    <source>
        <dbReference type="ARBA" id="ARBA00004370"/>
    </source>
</evidence>
<feature type="compositionally biased region" description="Polar residues" evidence="5">
    <location>
        <begin position="1299"/>
        <end position="1316"/>
    </location>
</feature>
<evidence type="ECO:0000256" key="5">
    <source>
        <dbReference type="SAM" id="MobiDB-lite"/>
    </source>
</evidence>
<dbReference type="PANTHER" id="PTHR19964">
    <property type="entry name" value="MULTIPLE PDZ DOMAIN PROTEIN"/>
    <property type="match status" value="1"/>
</dbReference>
<keyword evidence="4" id="KW-0472">Membrane</keyword>
<dbReference type="PROSITE" id="PS50106">
    <property type="entry name" value="PDZ"/>
    <property type="match status" value="10"/>
</dbReference>
<dbReference type="CDD" id="cd06671">
    <property type="entry name" value="PDZ7_MUPP1-PD6_PATJ-like"/>
    <property type="match status" value="1"/>
</dbReference>
<evidence type="ECO:0000256" key="3">
    <source>
        <dbReference type="ARBA" id="ARBA00022737"/>
    </source>
</evidence>
<dbReference type="WBParaSite" id="PgR011_g058_t09">
    <property type="protein sequence ID" value="PgR011_g058_t09"/>
    <property type="gene ID" value="PgR011_g058"/>
</dbReference>
<keyword evidence="7" id="KW-1185">Reference proteome</keyword>
<feature type="compositionally biased region" description="Basic and acidic residues" evidence="5">
    <location>
        <begin position="1376"/>
        <end position="1388"/>
    </location>
</feature>
<dbReference type="WBParaSite" id="PgR011_g058_t03">
    <property type="protein sequence ID" value="PgR011_g058_t03"/>
    <property type="gene ID" value="PgR011_g058"/>
</dbReference>
<dbReference type="Gene3D" id="2.30.42.10">
    <property type="match status" value="10"/>
</dbReference>
<feature type="region of interest" description="Disordered" evidence="5">
    <location>
        <begin position="2128"/>
        <end position="2210"/>
    </location>
</feature>
<name>A0A915AQU7_PARUN</name>
<feature type="domain" description="PDZ" evidence="6">
    <location>
        <begin position="1716"/>
        <end position="1796"/>
    </location>
</feature>
<dbReference type="InterPro" id="IPR001478">
    <property type="entry name" value="PDZ"/>
</dbReference>
<evidence type="ECO:0000313" key="8">
    <source>
        <dbReference type="WBParaSite" id="PgR011_g058_t03"/>
    </source>
</evidence>
<feature type="region of interest" description="Disordered" evidence="5">
    <location>
        <begin position="1259"/>
        <end position="1338"/>
    </location>
</feature>
<feature type="domain" description="PDZ" evidence="6">
    <location>
        <begin position="657"/>
        <end position="751"/>
    </location>
</feature>
<evidence type="ECO:0000313" key="7">
    <source>
        <dbReference type="Proteomes" id="UP000887569"/>
    </source>
</evidence>
<dbReference type="PANTHER" id="PTHR19964:SF92">
    <property type="entry name" value="PATJ HOMOLOG"/>
    <property type="match status" value="1"/>
</dbReference>
<feature type="region of interest" description="Disordered" evidence="5">
    <location>
        <begin position="456"/>
        <end position="496"/>
    </location>
</feature>
<dbReference type="CDD" id="cd06667">
    <property type="entry name" value="PDZ2_MUPP1-like"/>
    <property type="match status" value="1"/>
</dbReference>
<feature type="domain" description="PDZ" evidence="6">
    <location>
        <begin position="264"/>
        <end position="345"/>
    </location>
</feature>
<reference evidence="8 9" key="1">
    <citation type="submission" date="2022-11" db="UniProtKB">
        <authorList>
            <consortium name="WormBaseParasite"/>
        </authorList>
    </citation>
    <scope>IDENTIFICATION</scope>
</reference>
<dbReference type="WBParaSite" id="PgR011_g058_t04">
    <property type="protein sequence ID" value="PgR011_g058_t04"/>
    <property type="gene ID" value="PgR011_g058"/>
</dbReference>
<feature type="region of interest" description="Disordered" evidence="5">
    <location>
        <begin position="1376"/>
        <end position="1416"/>
    </location>
</feature>
<protein>
    <submittedName>
        <fullName evidence="8 9">PDZ domain-containing protein</fullName>
    </submittedName>
</protein>
<dbReference type="CDD" id="cd06674">
    <property type="entry name" value="PDZ11_MUPP1-PDZ9_PATJ-like"/>
    <property type="match status" value="1"/>
</dbReference>
<feature type="domain" description="PDZ" evidence="6">
    <location>
        <begin position="1423"/>
        <end position="1519"/>
    </location>
</feature>
<keyword evidence="3" id="KW-0677">Repeat</keyword>
<dbReference type="FunFam" id="2.30.42.10:FF:000070">
    <property type="entry name" value="Multiple PDZ domain protein"/>
    <property type="match status" value="1"/>
</dbReference>
<feature type="region of interest" description="Disordered" evidence="5">
    <location>
        <begin position="1656"/>
        <end position="1675"/>
    </location>
</feature>
<dbReference type="Pfam" id="PF00595">
    <property type="entry name" value="PDZ"/>
    <property type="match status" value="10"/>
</dbReference>
<feature type="compositionally biased region" description="Polar residues" evidence="5">
    <location>
        <begin position="2128"/>
        <end position="2141"/>
    </location>
</feature>
<accession>A0A915AQU7</accession>
<sequence>MSATHLTDRERVCQVLEELRHRSTSADVNDDIRTLERVLGDPVFRQFSQKEIPSTSVQNFRRPKTLPAVTRKTEERIETVRAALLPKLQPLIGEKQKLLFVDLNVKDVRPVVIETDEANKRLLVIAPADIKSKSGGRIRVADRIVAIDQQILIVPQPVTIGEKKRGSKGGATDNVSTSGEDQLTASSAILASDNDPLPSAVSKSPDERSACYSAIGAAVLSSSLIDIYEERVEQAERNHEHVVLSIIRESAPMVLTGDWTQVQMISIANEPGVGLGFGIVGGTSTGVVVKTILPGSPADKDKRLKPGDHILRIGSISVHGMGSQQVASLLRQQDTRVDLVVGRPLPHNATPVDINDCWTMATRAALSPTSLAEEVEKRIAASQQQQHIEQLQQKAAKQIGSSEERAQSEPADMGSEMMTTEAAPEHSDDLPQLASTSRQFYINDASSENSHKNVDYQNAQASSSFEPSSTVASKVPSSRASLSLKNSVDSSKTGSAHSLRQLQEMALTAFGRDKWIPGKYETVEVELARDPVLGLGITVAGYVHKKEEISGVFVKSLVPNSSAHYSKKILLHDLILEVNGQSLEHLSHAESVRTLVRSGTRVKLKLIRFSPGSPQAACLNMLQEQERGTQIIDAQTSIRDVVAEWKKKLGADYEVVSVDLIPDKRDDGGLGISLEGTVDVLDGTQLCPHHYIDSLRPSGPAAVSNALRSGDELLQVNEVVLYGESHVTVRQALSRAASCSQRVRLTVSRKAQTVNVFVPRPEQSLPIAYPLLAAGDDRFVKAKSETCIPTSLDRTAAILQQVSQRLRSRSLQPLTGLAIWKCVPMIVCLEKDSRGLGFSVVDYQDPLHPGESVIVVRSLVPGGVAQADGRIVPGDRLMFVNDEDLSNSTLDRAVAVLKAAPQGIVRLGIAKPVPIDQCGTNGHSPIISRSERVLAKGSSPRSRRKRKQIPSSYTSSQEEVWIGAEEYRRQHPQGYYPSSGSITPSTPRTTHASLNGSHLSMISWSPCSTRSVSPCGSPLHLRGSWAYDVVYLPTNLERSIKIMKGPLPLGLVLDAGVDKGVNGCMVKSICSKKAIAKDGRVQVGDYVVKVNTEGLRNVTNSQARAILKRANLVGTQCNVTYITASDAKLWKERFHQDTEYQSPVINRLSPKVFPKFYRSPYLDRKQRGSIDQEDSFDEGRPCSTQLSEESHPQPTQQQPLAAVIDGNNLDQFACDLIEAVLKDAFLELLIAGTTPDWIGRPPIPDKLESPLIERIEGAVPCGSPSAQESAESSPEKFIEDSQGAEGGESEADDERSGSPCQLSSLPHRQTPLTARVTQRVVSSEESAKSVASTSGVDSVTAVDVEEESGIVRYFSKESSSSIEGLAVAEDHSEALVKKAEREEKKPSDETSAQPMATAATESSAEPQARPKPDRSKFWGEARTVILNREPNQSFGISIVGGRVEVSQKGGLPGTGNTVSGIFIKSVLPNSPAGKSGMMNMGDRVISVNDYDLREATHEQAVYRIKNATNPVKFVVQSLHCFSPQHMVSFGNAKGKEDAETREKSETDAGSKKTSPKKSVPQPHPSDYANANVVPEKISQGEVIPEQVVVEQSVEALSVEVSTAKDDTASGKESGPRLPLEAYETTPPCASEVPQTSNAYEETKESVPQAEAVEIGKTKHATEKRDDDREAERAKIERGSAAYLTRLPDDPEEEDRFFYTKDKIARKYGDFPGDAILLRLEKVPPGGLGLSLAGNRDRDKMSVFVVAIRSTCPLPIKIGDELLEVNGKVLLGLSHLNASAKIRECCEEGKLDLLLLRRFDALDEMAIRPEPKLSRSQTSPVCVESAAVDATYIPGKRQTSVETKEQPSKAEIALESSKGVSDSDEPDAMAGPKTTQPSSESTAVQSVENVHKKSWQMERTAGIETGRETLIEIDKDGKGLGLSIVGGSDTVLGTVVIHEVYPDGAAAVDGRLKPGDQVLEVNGVSLRGVSHEHAISLLRRTPAKVRLLVYRDVNLQLSLLDPTQIYNIFDMELTKKPGRGLGLSIVGRKNEPGVYVSEVVKGGAAEADARLMQGDQILAVNGQDVTNSMQEDVAAMLKTCTGRVALRVGRWKLTETANRVHAAAEAAYASERAAGISPNGTLATAAANSQLHTSNAESSSLTPEEDKKMVPPPAPSSRSTVVPQVTVEEENHSPKVVHSDLSPVTEEPSSGTDQKSLAAEDESSSTVTSQSREIELIKELYEENSDSLLIELKKVPDQQLGMGIGKRTRGILVTSLQPGSVAAEKLRVGDRLMAVNGLPVTDQLSAVTLVKASGERLYLQIARPRNLPTA</sequence>
<dbReference type="SUPFAM" id="SSF50156">
    <property type="entry name" value="PDZ domain-like"/>
    <property type="match status" value="10"/>
</dbReference>
<dbReference type="FunFam" id="2.30.42.10:FF:000038">
    <property type="entry name" value="Multiple PDZ domain protein isoform X1"/>
    <property type="match status" value="1"/>
</dbReference>
<comment type="subcellular location">
    <subcellularLocation>
        <location evidence="1">Membrane</location>
    </subcellularLocation>
</comment>
<feature type="region of interest" description="Disordered" evidence="5">
    <location>
        <begin position="1529"/>
        <end position="1571"/>
    </location>
</feature>
<evidence type="ECO:0000313" key="10">
    <source>
        <dbReference type="WBParaSite" id="PgR011_g058_t08"/>
    </source>
</evidence>
<feature type="compositionally biased region" description="Polar residues" evidence="5">
    <location>
        <begin position="1389"/>
        <end position="1405"/>
    </location>
</feature>
<feature type="compositionally biased region" description="Low complexity" evidence="5">
    <location>
        <begin position="1263"/>
        <end position="1272"/>
    </location>
</feature>
<feature type="compositionally biased region" description="Basic and acidic residues" evidence="5">
    <location>
        <begin position="1533"/>
        <end position="1550"/>
    </location>
</feature>
<feature type="domain" description="PDZ" evidence="6">
    <location>
        <begin position="2009"/>
        <end position="2091"/>
    </location>
</feature>
<feature type="domain" description="PDZ" evidence="6">
    <location>
        <begin position="524"/>
        <end position="610"/>
    </location>
</feature>
<evidence type="ECO:0000256" key="2">
    <source>
        <dbReference type="ARBA" id="ARBA00022553"/>
    </source>
</evidence>
<feature type="compositionally biased region" description="Polar residues" evidence="5">
    <location>
        <begin position="1872"/>
        <end position="1887"/>
    </location>
</feature>
<proteinExistence type="predicted"/>
<dbReference type="GO" id="GO:0016020">
    <property type="term" value="C:membrane"/>
    <property type="evidence" value="ECO:0007669"/>
    <property type="project" value="UniProtKB-SubCell"/>
</dbReference>
<feature type="domain" description="PDZ" evidence="6">
    <location>
        <begin position="1039"/>
        <end position="1110"/>
    </location>
</feature>
<dbReference type="WBParaSite" id="PgR011_g058_t10">
    <property type="protein sequence ID" value="PgR011_g058_t10"/>
    <property type="gene ID" value="PgR011_g058"/>
</dbReference>
<keyword evidence="2" id="KW-0597">Phosphoprotein</keyword>
<feature type="domain" description="PDZ" evidence="6">
    <location>
        <begin position="826"/>
        <end position="904"/>
    </location>
</feature>
<feature type="region of interest" description="Disordered" evidence="5">
    <location>
        <begin position="1833"/>
        <end position="1887"/>
    </location>
</feature>
<dbReference type="CDD" id="cd06673">
    <property type="entry name" value="PDZ10_MUPP1-PDZ8_PATJ-like"/>
    <property type="match status" value="1"/>
</dbReference>
<dbReference type="WBParaSite" id="PgR011_g058_t08">
    <property type="protein sequence ID" value="PgR011_g058_t08"/>
    <property type="gene ID" value="PgR011_g058"/>
</dbReference>
<evidence type="ECO:0000259" key="6">
    <source>
        <dbReference type="PROSITE" id="PS50106"/>
    </source>
</evidence>
<feature type="region of interest" description="Disordered" evidence="5">
    <location>
        <begin position="1164"/>
        <end position="1198"/>
    </location>
</feature>
<feature type="compositionally biased region" description="Polar residues" evidence="5">
    <location>
        <begin position="1182"/>
        <end position="1198"/>
    </location>
</feature>
<feature type="region of interest" description="Disordered" evidence="5">
    <location>
        <begin position="932"/>
        <end position="954"/>
    </location>
</feature>
<evidence type="ECO:0000256" key="4">
    <source>
        <dbReference type="ARBA" id="ARBA00023136"/>
    </source>
</evidence>
<dbReference type="InterPro" id="IPR036034">
    <property type="entry name" value="PDZ_sf"/>
</dbReference>
<feature type="region of interest" description="Disordered" evidence="5">
    <location>
        <begin position="382"/>
        <end position="429"/>
    </location>
</feature>
<dbReference type="Proteomes" id="UP000887569">
    <property type="component" value="Unplaced"/>
</dbReference>
<feature type="region of interest" description="Disordered" evidence="5">
    <location>
        <begin position="1600"/>
        <end position="1633"/>
    </location>
</feature>
<feature type="domain" description="PDZ" evidence="6">
    <location>
        <begin position="2228"/>
        <end position="2304"/>
    </location>
</feature>
<dbReference type="CDD" id="cd06669">
    <property type="entry name" value="PDZ5_MUPP1-like"/>
    <property type="match status" value="1"/>
</dbReference>
<dbReference type="InterPro" id="IPR051342">
    <property type="entry name" value="PDZ_scaffold"/>
</dbReference>